<keyword evidence="3" id="KW-1185">Reference proteome</keyword>
<proteinExistence type="predicted"/>
<accession>A0A1U7LWJ3</accession>
<organism evidence="2 3">
    <name type="scientific">Neolecta irregularis (strain DAH-3)</name>
    <dbReference type="NCBI Taxonomy" id="1198029"/>
    <lineage>
        <taxon>Eukaryota</taxon>
        <taxon>Fungi</taxon>
        <taxon>Dikarya</taxon>
        <taxon>Ascomycota</taxon>
        <taxon>Taphrinomycotina</taxon>
        <taxon>Neolectales</taxon>
        <taxon>Neolectaceae</taxon>
        <taxon>Neolecta</taxon>
    </lineage>
</organism>
<protein>
    <submittedName>
        <fullName evidence="2">Uncharacterized protein</fullName>
    </submittedName>
</protein>
<evidence type="ECO:0000256" key="1">
    <source>
        <dbReference type="SAM" id="MobiDB-lite"/>
    </source>
</evidence>
<gene>
    <name evidence="2" type="ORF">NEOLI_001096</name>
</gene>
<reference evidence="2 3" key="1">
    <citation type="submission" date="2016-04" db="EMBL/GenBank/DDBJ databases">
        <title>Evolutionary innovation and constraint leading to complex multicellularity in the Ascomycota.</title>
        <authorList>
            <person name="Cisse O."/>
            <person name="Nguyen A."/>
            <person name="Hewitt D.A."/>
            <person name="Jedd G."/>
            <person name="Stajich J.E."/>
        </authorList>
    </citation>
    <scope>NUCLEOTIDE SEQUENCE [LARGE SCALE GENOMIC DNA]</scope>
    <source>
        <strain evidence="2 3">DAH-3</strain>
    </source>
</reference>
<feature type="compositionally biased region" description="Polar residues" evidence="1">
    <location>
        <begin position="239"/>
        <end position="253"/>
    </location>
</feature>
<dbReference type="Proteomes" id="UP000186594">
    <property type="component" value="Unassembled WGS sequence"/>
</dbReference>
<dbReference type="EMBL" id="LXFE01000124">
    <property type="protein sequence ID" value="OLL27046.1"/>
    <property type="molecule type" value="Genomic_DNA"/>
</dbReference>
<comment type="caution">
    <text evidence="2">The sequence shown here is derived from an EMBL/GenBank/DDBJ whole genome shotgun (WGS) entry which is preliminary data.</text>
</comment>
<name>A0A1U7LWJ3_NEOID</name>
<dbReference type="AlphaFoldDB" id="A0A1U7LWJ3"/>
<sequence length="291" mass="32319">MMSDPVMPFAVTVPQGFTLYGPLTYEQAKGFQDLLWTTIMFEKCLYAQPCGSFPFYGDLVYLYNGIICQNTVITPPITPPTTLEYPIQTAGIDLATNIVGAAQEQAISLCSGHSDSSQAKTDEDKGKHKDQASKELIYEYILGILRRTGPQKSAGRIHFEGTTFNGRSNMISALLLKCHGIVLNNRQVSSRVQTMKELYYFDKDKLELLGGPGKIKGKVPRTPSNYKRRQVRYDELLVPTTSSPHIPTQALTPTSPPQSDDDSTVPATNFDAVGIMLLAYLERQRIAAQWE</sequence>
<evidence type="ECO:0000313" key="3">
    <source>
        <dbReference type="Proteomes" id="UP000186594"/>
    </source>
</evidence>
<feature type="region of interest" description="Disordered" evidence="1">
    <location>
        <begin position="239"/>
        <end position="266"/>
    </location>
</feature>
<evidence type="ECO:0000313" key="2">
    <source>
        <dbReference type="EMBL" id="OLL27046.1"/>
    </source>
</evidence>